<comment type="similarity">
    <text evidence="6">Belongs to the YccS/YhfK family.</text>
</comment>
<protein>
    <submittedName>
        <fullName evidence="9">FUSC family protein</fullName>
    </submittedName>
</protein>
<dbReference type="RefSeq" id="WP_251583631.1">
    <property type="nucleotide sequence ID" value="NZ_JBHTKX010000001.1"/>
</dbReference>
<evidence type="ECO:0000256" key="2">
    <source>
        <dbReference type="ARBA" id="ARBA00022475"/>
    </source>
</evidence>
<evidence type="ECO:0000256" key="1">
    <source>
        <dbReference type="ARBA" id="ARBA00004651"/>
    </source>
</evidence>
<feature type="transmembrane region" description="Helical" evidence="7">
    <location>
        <begin position="69"/>
        <end position="88"/>
    </location>
</feature>
<evidence type="ECO:0000256" key="4">
    <source>
        <dbReference type="ARBA" id="ARBA00022989"/>
    </source>
</evidence>
<feature type="transmembrane region" description="Helical" evidence="7">
    <location>
        <begin position="44"/>
        <end position="63"/>
    </location>
</feature>
<organism evidence="9 10">
    <name type="scientific">Paenibacillus provencensis</name>
    <dbReference type="NCBI Taxonomy" id="441151"/>
    <lineage>
        <taxon>Bacteria</taxon>
        <taxon>Bacillati</taxon>
        <taxon>Bacillota</taxon>
        <taxon>Bacilli</taxon>
        <taxon>Bacillales</taxon>
        <taxon>Paenibacillaceae</taxon>
        <taxon>Paenibacillus</taxon>
    </lineage>
</organism>
<keyword evidence="4 7" id="KW-1133">Transmembrane helix</keyword>
<feature type="transmembrane region" description="Helical" evidence="7">
    <location>
        <begin position="132"/>
        <end position="154"/>
    </location>
</feature>
<dbReference type="InterPro" id="IPR049453">
    <property type="entry name" value="Memb_transporter_dom"/>
</dbReference>
<evidence type="ECO:0000313" key="9">
    <source>
        <dbReference type="EMBL" id="MFD1128137.1"/>
    </source>
</evidence>
<proteinExistence type="inferred from homology"/>
<keyword evidence="5 7" id="KW-0472">Membrane</keyword>
<keyword evidence="3 7" id="KW-0812">Transmembrane</keyword>
<evidence type="ECO:0000256" key="3">
    <source>
        <dbReference type="ARBA" id="ARBA00022692"/>
    </source>
</evidence>
<dbReference type="Pfam" id="PF13515">
    <property type="entry name" value="FUSC_2"/>
    <property type="match status" value="1"/>
</dbReference>
<evidence type="ECO:0000259" key="8">
    <source>
        <dbReference type="Pfam" id="PF13515"/>
    </source>
</evidence>
<evidence type="ECO:0000256" key="6">
    <source>
        <dbReference type="ARBA" id="ARBA00043993"/>
    </source>
</evidence>
<feature type="transmembrane region" description="Helical" evidence="7">
    <location>
        <begin position="457"/>
        <end position="479"/>
    </location>
</feature>
<feature type="transmembrane region" description="Helical" evidence="7">
    <location>
        <begin position="390"/>
        <end position="412"/>
    </location>
</feature>
<feature type="transmembrane region" description="Helical" evidence="7">
    <location>
        <begin position="95"/>
        <end position="126"/>
    </location>
</feature>
<feature type="domain" description="Integral membrane bound transporter" evidence="8">
    <location>
        <begin position="375"/>
        <end position="501"/>
    </location>
</feature>
<dbReference type="PANTHER" id="PTHR30509">
    <property type="entry name" value="P-HYDROXYBENZOIC ACID EFFLUX PUMP SUBUNIT-RELATED"/>
    <property type="match status" value="1"/>
</dbReference>
<evidence type="ECO:0000256" key="5">
    <source>
        <dbReference type="ARBA" id="ARBA00023136"/>
    </source>
</evidence>
<comment type="caution">
    <text evidence="9">The sequence shown here is derived from an EMBL/GenBank/DDBJ whole genome shotgun (WGS) entry which is preliminary data.</text>
</comment>
<evidence type="ECO:0000313" key="10">
    <source>
        <dbReference type="Proteomes" id="UP001597169"/>
    </source>
</evidence>
<feature type="transmembrane region" description="Helical" evidence="7">
    <location>
        <begin position="166"/>
        <end position="189"/>
    </location>
</feature>
<dbReference type="EMBL" id="JBHTKX010000001">
    <property type="protein sequence ID" value="MFD1128137.1"/>
    <property type="molecule type" value="Genomic_DNA"/>
</dbReference>
<keyword evidence="10" id="KW-1185">Reference proteome</keyword>
<dbReference type="Proteomes" id="UP001597169">
    <property type="component" value="Unassembled WGS sequence"/>
</dbReference>
<evidence type="ECO:0000256" key="7">
    <source>
        <dbReference type="SAM" id="Phobius"/>
    </source>
</evidence>
<sequence length="661" mass="72833">MNNHKNHNINNYQKSADRRRVQHSIPAVKKYREAFTIKPIPLNWFRGIGSALSVGVPSLLGFLSGNPDLGILASIGGFTFLYVSNETYAQRAVRLFWVALGLTAALTLGALCSYSVALMVFMFGLVGALTVFIFNLFQITGPGGMFFVLAYSVGTSMPHDPSTLPLNALCVLLGGLFAWIVGMFGYLIVPYGPENKSVSAVYESLSKLLSAIGTERFTDLQHQSASLMKQADRTLSNGKVIGARNNQYLDKLKRLNLQASEIFLSIIDVSLDSKNTAEDELAHALQTLSNAIHTRDTDVRFVVSLEEESEYSLRNLHDQIQAAYDIITRDAVHLGGDTEAAGDTKVPILVLLRNAFKPDSTILYTSLRYGLVLLVAAAIAYGFHFDRSYWVPLSSAAVMAGGTYIGTVYRGLQRSAGTMIGILIGTAVLWYEPLGIVIPLTLMIFQFIVELIYGRNYALAVLFLTPSTLLIGTTIQPALTAGYFISARIVDIIIGSVIAIVGSLLLWRTRASRKLPETLSNAVQKEGEMLLAILNADPVHDKQVQEQDLRNALIQLRLVYDDAFAESIKKSSQIAVLWPAVADCLHLGYVLLAAANKYESEAISDEDRLEFQRYFAMLAQSIKDKKEPAEMNIPWLSKFPAIYEDIEQLHYSLHIGEKATV</sequence>
<comment type="subcellular location">
    <subcellularLocation>
        <location evidence="1">Cell membrane</location>
        <topology evidence="1">Multi-pass membrane protein</topology>
    </subcellularLocation>
</comment>
<feature type="transmembrane region" description="Helical" evidence="7">
    <location>
        <begin position="485"/>
        <end position="507"/>
    </location>
</feature>
<dbReference type="PANTHER" id="PTHR30509:SF9">
    <property type="entry name" value="MULTIDRUG RESISTANCE PROTEIN MDTO"/>
    <property type="match status" value="1"/>
</dbReference>
<feature type="transmembrane region" description="Helical" evidence="7">
    <location>
        <begin position="418"/>
        <end position="445"/>
    </location>
</feature>
<feature type="transmembrane region" description="Helical" evidence="7">
    <location>
        <begin position="362"/>
        <end position="383"/>
    </location>
</feature>
<gene>
    <name evidence="9" type="ORF">ACFQ3J_08130</name>
</gene>
<keyword evidence="2" id="KW-1003">Cell membrane</keyword>
<name>A0ABW3PRM1_9BACL</name>
<accession>A0ABW3PRM1</accession>
<reference evidence="10" key="1">
    <citation type="journal article" date="2019" name="Int. J. Syst. Evol. Microbiol.">
        <title>The Global Catalogue of Microorganisms (GCM) 10K type strain sequencing project: providing services to taxonomists for standard genome sequencing and annotation.</title>
        <authorList>
            <consortium name="The Broad Institute Genomics Platform"/>
            <consortium name="The Broad Institute Genome Sequencing Center for Infectious Disease"/>
            <person name="Wu L."/>
            <person name="Ma J."/>
        </authorList>
    </citation>
    <scope>NUCLEOTIDE SEQUENCE [LARGE SCALE GENOMIC DNA]</scope>
    <source>
        <strain evidence="10">CCUG 53519</strain>
    </source>
</reference>